<comment type="subcellular location">
    <subcellularLocation>
        <location evidence="1">Cell membrane</location>
        <topology evidence="1">Single-pass membrane protein</topology>
    </subcellularLocation>
    <subcellularLocation>
        <location evidence="2">Endoplasmic reticulum membrane</location>
    </subcellularLocation>
</comment>
<comment type="pathway">
    <text evidence="4">Lipid metabolism.</text>
</comment>
<keyword evidence="7 14" id="KW-0012">Acyltransferase</keyword>
<evidence type="ECO:0000256" key="4">
    <source>
        <dbReference type="ARBA" id="ARBA00005189"/>
    </source>
</evidence>
<comment type="catalytic activity">
    <reaction evidence="10">
        <text>an acyl-CoA + a 1,2-diacyl-sn-glycerol = a triacyl-sn-glycerol + CoA</text>
        <dbReference type="Rhea" id="RHEA:10868"/>
        <dbReference type="ChEBI" id="CHEBI:17815"/>
        <dbReference type="ChEBI" id="CHEBI:57287"/>
        <dbReference type="ChEBI" id="CHEBI:58342"/>
        <dbReference type="ChEBI" id="CHEBI:64615"/>
        <dbReference type="EC" id="2.3.1.20"/>
    </reaction>
</comment>
<dbReference type="InterPro" id="IPR045034">
    <property type="entry name" value="O-acyltransferase_WSD1-like"/>
</dbReference>
<dbReference type="PANTHER" id="PTHR31650">
    <property type="entry name" value="O-ACYLTRANSFERASE (WSD1-LIKE) FAMILY PROTEIN"/>
    <property type="match status" value="1"/>
</dbReference>
<dbReference type="InterPro" id="IPR004255">
    <property type="entry name" value="O-acyltransferase_WSD1_N"/>
</dbReference>
<evidence type="ECO:0000256" key="11">
    <source>
        <dbReference type="SAM" id="Coils"/>
    </source>
</evidence>
<dbReference type="GO" id="GO:0005886">
    <property type="term" value="C:plasma membrane"/>
    <property type="evidence" value="ECO:0007669"/>
    <property type="project" value="UniProtKB-SubCell"/>
</dbReference>
<dbReference type="UniPathway" id="UPA00282"/>
<comment type="caution">
    <text evidence="14">The sequence shown here is derived from an EMBL/GenBank/DDBJ whole genome shotgun (WGS) entry which is preliminary data.</text>
</comment>
<dbReference type="EMBL" id="JAAIUW010000007">
    <property type="protein sequence ID" value="KAF7822974.1"/>
    <property type="molecule type" value="Genomic_DNA"/>
</dbReference>
<comment type="pathway">
    <text evidence="3">Glycerolipid metabolism; triacylglycerol biosynthesis.</text>
</comment>
<feature type="domain" description="O-acyltransferase WSD1-like N-terminal" evidence="12">
    <location>
        <begin position="71"/>
        <end position="251"/>
    </location>
</feature>
<name>A0A834TSA8_9FABA</name>
<evidence type="ECO:0000256" key="9">
    <source>
        <dbReference type="ARBA" id="ARBA00047604"/>
    </source>
</evidence>
<keyword evidence="11" id="KW-0175">Coiled coil</keyword>
<dbReference type="AlphaFoldDB" id="A0A834TSA8"/>
<gene>
    <name evidence="14" type="ORF">G2W53_021118</name>
</gene>
<evidence type="ECO:0000256" key="10">
    <source>
        <dbReference type="ARBA" id="ARBA00048109"/>
    </source>
</evidence>
<evidence type="ECO:0000256" key="2">
    <source>
        <dbReference type="ARBA" id="ARBA00004586"/>
    </source>
</evidence>
<evidence type="ECO:0000256" key="5">
    <source>
        <dbReference type="ARBA" id="ARBA00022679"/>
    </source>
</evidence>
<comment type="similarity">
    <text evidence="8">In the N-terminal section; belongs to the long-chain O-acyltransferase family.</text>
</comment>
<dbReference type="GO" id="GO:0047196">
    <property type="term" value="F:long-chain-alcohol O-fatty-acyltransferase activity"/>
    <property type="evidence" value="ECO:0007669"/>
    <property type="project" value="UniProtKB-EC"/>
</dbReference>
<reference evidence="14" key="1">
    <citation type="submission" date="2020-09" db="EMBL/GenBank/DDBJ databases">
        <title>Genome-Enabled Discovery of Anthraquinone Biosynthesis in Senna tora.</title>
        <authorList>
            <person name="Kang S.-H."/>
            <person name="Pandey R.P."/>
            <person name="Lee C.-M."/>
            <person name="Sim J.-S."/>
            <person name="Jeong J.-T."/>
            <person name="Choi B.-S."/>
            <person name="Jung M."/>
            <person name="Ginzburg D."/>
            <person name="Zhao K."/>
            <person name="Won S.Y."/>
            <person name="Oh T.-J."/>
            <person name="Yu Y."/>
            <person name="Kim N.-H."/>
            <person name="Lee O.R."/>
            <person name="Lee T.-H."/>
            <person name="Bashyal P."/>
            <person name="Kim T.-S."/>
            <person name="Lee W.-H."/>
            <person name="Kawkins C."/>
            <person name="Kim C.-K."/>
            <person name="Kim J.S."/>
            <person name="Ahn B.O."/>
            <person name="Rhee S.Y."/>
            <person name="Sohng J.K."/>
        </authorList>
    </citation>
    <scope>NUCLEOTIDE SEQUENCE</scope>
    <source>
        <tissue evidence="14">Leaf</tissue>
    </source>
</reference>
<feature type="domain" description="O-acyltransferase WSD1 C-terminal" evidence="13">
    <location>
        <begin position="386"/>
        <end position="459"/>
    </location>
</feature>
<dbReference type="Proteomes" id="UP000634136">
    <property type="component" value="Unassembled WGS sequence"/>
</dbReference>
<dbReference type="OrthoDB" id="619536at2759"/>
<keyword evidence="6" id="KW-0256">Endoplasmic reticulum</keyword>
<keyword evidence="5 14" id="KW-0808">Transferase</keyword>
<dbReference type="InterPro" id="IPR009721">
    <property type="entry name" value="O-acyltransferase_WSD1_C"/>
</dbReference>
<evidence type="ECO:0000256" key="7">
    <source>
        <dbReference type="ARBA" id="ARBA00023315"/>
    </source>
</evidence>
<feature type="domain" description="O-acyltransferase WSD1 C-terminal" evidence="13">
    <location>
        <begin position="463"/>
        <end position="510"/>
    </location>
</feature>
<feature type="coiled-coil region" evidence="11">
    <location>
        <begin position="254"/>
        <end position="309"/>
    </location>
</feature>
<dbReference type="GO" id="GO:0004144">
    <property type="term" value="F:diacylglycerol O-acyltransferase activity"/>
    <property type="evidence" value="ECO:0007669"/>
    <property type="project" value="UniProtKB-EC"/>
</dbReference>
<dbReference type="GO" id="GO:0005789">
    <property type="term" value="C:endoplasmic reticulum membrane"/>
    <property type="evidence" value="ECO:0007669"/>
    <property type="project" value="UniProtKB-SubCell"/>
</dbReference>
<protein>
    <submittedName>
        <fullName evidence="14">O-acyltransferase WSD1-like</fullName>
    </submittedName>
</protein>
<proteinExistence type="inferred from homology"/>
<evidence type="ECO:0000256" key="8">
    <source>
        <dbReference type="ARBA" id="ARBA00024360"/>
    </source>
</evidence>
<dbReference type="Pfam" id="PF03007">
    <property type="entry name" value="WS_DGAT_cat"/>
    <property type="match status" value="1"/>
</dbReference>
<evidence type="ECO:0000313" key="14">
    <source>
        <dbReference type="EMBL" id="KAF7822974.1"/>
    </source>
</evidence>
<evidence type="ECO:0000259" key="13">
    <source>
        <dbReference type="Pfam" id="PF06974"/>
    </source>
</evidence>
<evidence type="ECO:0000259" key="12">
    <source>
        <dbReference type="Pfam" id="PF03007"/>
    </source>
</evidence>
<evidence type="ECO:0000256" key="6">
    <source>
        <dbReference type="ARBA" id="ARBA00022824"/>
    </source>
</evidence>
<dbReference type="Pfam" id="PF06974">
    <property type="entry name" value="WS_DGAT_C"/>
    <property type="match status" value="2"/>
</dbReference>
<comment type="catalytic activity">
    <reaction evidence="9">
        <text>a long chain fatty alcohol + a fatty acyl-CoA = a long-chain alcohol wax ester + CoA</text>
        <dbReference type="Rhea" id="RHEA:38443"/>
        <dbReference type="ChEBI" id="CHEBI:17135"/>
        <dbReference type="ChEBI" id="CHEBI:57287"/>
        <dbReference type="ChEBI" id="CHEBI:77636"/>
        <dbReference type="ChEBI" id="CHEBI:235323"/>
        <dbReference type="EC" id="2.3.1.75"/>
    </reaction>
</comment>
<sequence>MQRFEEESFMPVSPSGQYFNTTVLNISVICVMESQVPILIDVSQAISLLRTLFLPLTPRFSSIMIEDSRGNKQWKQVEVDIKEHVNFPIFPSDMSLESYDQYVEDYVSRIAGEHLPQNRPLWDLHIIKYPTTNSAGTFVFKVHHSLGDGYSLMGALLSCAQRVDDPSLPLTFPSSKKALKKDSIFRRFSQIVSPIFKSVPDFGWSVLKSTMMKDDETPIRSGDEQLKFRPRTISNVSFSLTTIKQVQQKLGHGLRVLVAREAQLKREVEKLREISDFERLERMQMEDDLKNIKEEYEKSKRAEKLYEKLMGAVKKNGLRDKEEDATINKLIISTQLSGRRGWGGGGEMESESSKAESTALLHLNTRNVRAYKSVNDMLDTNGKTPWGNRFAFLHIPIPKLSDTNVSNPLEFVWEAKKMIERTRNSLAVPLTGVLLDVMKKLRGAEVVGKFVQDTVKKWSKCLWLTIPSKLPMTISIMSYIANIRVAFGVEKEFIDVHKFKSYIQNSLEIILRAASEIELEDQTQK</sequence>
<evidence type="ECO:0000256" key="3">
    <source>
        <dbReference type="ARBA" id="ARBA00004771"/>
    </source>
</evidence>
<keyword evidence="15" id="KW-1185">Reference proteome</keyword>
<evidence type="ECO:0000313" key="15">
    <source>
        <dbReference type="Proteomes" id="UP000634136"/>
    </source>
</evidence>
<evidence type="ECO:0000256" key="1">
    <source>
        <dbReference type="ARBA" id="ARBA00004162"/>
    </source>
</evidence>
<dbReference type="GO" id="GO:0019432">
    <property type="term" value="P:triglyceride biosynthetic process"/>
    <property type="evidence" value="ECO:0007669"/>
    <property type="project" value="UniProtKB-UniPathway"/>
</dbReference>
<dbReference type="PANTHER" id="PTHR31650:SF34">
    <property type="entry name" value="O-ACYLTRANSFERASE WSD1-LIKE ISOFORM X1"/>
    <property type="match status" value="1"/>
</dbReference>
<organism evidence="14 15">
    <name type="scientific">Senna tora</name>
    <dbReference type="NCBI Taxonomy" id="362788"/>
    <lineage>
        <taxon>Eukaryota</taxon>
        <taxon>Viridiplantae</taxon>
        <taxon>Streptophyta</taxon>
        <taxon>Embryophyta</taxon>
        <taxon>Tracheophyta</taxon>
        <taxon>Spermatophyta</taxon>
        <taxon>Magnoliopsida</taxon>
        <taxon>eudicotyledons</taxon>
        <taxon>Gunneridae</taxon>
        <taxon>Pentapetalae</taxon>
        <taxon>rosids</taxon>
        <taxon>fabids</taxon>
        <taxon>Fabales</taxon>
        <taxon>Fabaceae</taxon>
        <taxon>Caesalpinioideae</taxon>
        <taxon>Cassia clade</taxon>
        <taxon>Senna</taxon>
    </lineage>
</organism>
<accession>A0A834TSA8</accession>